<dbReference type="EMBL" id="NBCO01000052">
    <property type="protein sequence ID" value="ORC83963.1"/>
    <property type="molecule type" value="Genomic_DNA"/>
</dbReference>
<feature type="compositionally biased region" description="Basic and acidic residues" evidence="1">
    <location>
        <begin position="133"/>
        <end position="154"/>
    </location>
</feature>
<evidence type="ECO:0000256" key="1">
    <source>
        <dbReference type="SAM" id="MobiDB-lite"/>
    </source>
</evidence>
<evidence type="ECO:0000313" key="3">
    <source>
        <dbReference type="EMBL" id="ORC83963.1"/>
    </source>
</evidence>
<evidence type="ECO:0008006" key="5">
    <source>
        <dbReference type="Google" id="ProtNLM"/>
    </source>
</evidence>
<proteinExistence type="predicted"/>
<accession>A0A1X0NHL1</accession>
<keyword evidence="4" id="KW-1185">Reference proteome</keyword>
<dbReference type="VEuPathDB" id="TriTrypDB:TM35_000521070"/>
<feature type="compositionally biased region" description="Basic and acidic residues" evidence="1">
    <location>
        <begin position="113"/>
        <end position="126"/>
    </location>
</feature>
<dbReference type="AlphaFoldDB" id="A0A1X0NHL1"/>
<evidence type="ECO:0000256" key="2">
    <source>
        <dbReference type="SAM" id="SignalP"/>
    </source>
</evidence>
<evidence type="ECO:0000313" key="4">
    <source>
        <dbReference type="Proteomes" id="UP000192257"/>
    </source>
</evidence>
<organism evidence="3 4">
    <name type="scientific">Trypanosoma theileri</name>
    <dbReference type="NCBI Taxonomy" id="67003"/>
    <lineage>
        <taxon>Eukaryota</taxon>
        <taxon>Discoba</taxon>
        <taxon>Euglenozoa</taxon>
        <taxon>Kinetoplastea</taxon>
        <taxon>Metakinetoplastina</taxon>
        <taxon>Trypanosomatida</taxon>
        <taxon>Trypanosomatidae</taxon>
        <taxon>Trypanosoma</taxon>
    </lineage>
</organism>
<name>A0A1X0NHL1_9TRYP</name>
<dbReference type="RefSeq" id="XP_028878029.1">
    <property type="nucleotide sequence ID" value="XM_029030649.1"/>
</dbReference>
<gene>
    <name evidence="3" type="ORF">TM35_000521070</name>
</gene>
<feature type="compositionally biased region" description="Polar residues" evidence="1">
    <location>
        <begin position="76"/>
        <end position="89"/>
    </location>
</feature>
<feature type="compositionally biased region" description="Low complexity" evidence="1">
    <location>
        <begin position="189"/>
        <end position="198"/>
    </location>
</feature>
<protein>
    <recommendedName>
        <fullName evidence="5">Mucin-associated surface protein (MASP)</fullName>
    </recommendedName>
</protein>
<dbReference type="Proteomes" id="UP000192257">
    <property type="component" value="Unassembled WGS sequence"/>
</dbReference>
<comment type="caution">
    <text evidence="3">The sequence shown here is derived from an EMBL/GenBank/DDBJ whole genome shotgun (WGS) entry which is preliminary data.</text>
</comment>
<feature type="region of interest" description="Disordered" evidence="1">
    <location>
        <begin position="73"/>
        <end position="198"/>
    </location>
</feature>
<sequence length="323" mass="34896">MLMMMGRVMCVLAVVLCCTCGYTMAAAASGSAGQPKAEMAFFTDVFATEARIVGFIPVEDDKRQSSNLAKPDETKIVSQHTSGQGNDSLGPQEILGGIGSESVEGSRLMSLDSGEKGRDNQLRENEVVLPGPEAKEKDGVRTDEQLDQTQREQKQQLGGTGGTLAGQSEQRTVESPPGQDGLSASAHQSNAISHASDSAASDINLPGVGTNSGHSPAAMFLLYLYLPRGLRLRLQGTIKLEAAAAVQLTRTVKPTKPLQLQVQQRTITQQRWTQTVSIPLIIRNRTPPPPQQQHFLLPTRSQKEMAMLLQPPPPPQQQQHFLL</sequence>
<keyword evidence="2" id="KW-0732">Signal</keyword>
<reference evidence="3 4" key="1">
    <citation type="submission" date="2017-03" db="EMBL/GenBank/DDBJ databases">
        <title>An alternative strategy for trypanosome survival in the mammalian bloodstream revealed through genome and transcriptome analysis of the ubiquitous bovine parasite Trypanosoma (Megatrypanum) theileri.</title>
        <authorList>
            <person name="Kelly S."/>
            <person name="Ivens A."/>
            <person name="Mott A."/>
            <person name="O'Neill E."/>
            <person name="Emms D."/>
            <person name="Macleod O."/>
            <person name="Voorheis P."/>
            <person name="Matthews J."/>
            <person name="Matthews K."/>
            <person name="Carrington M."/>
        </authorList>
    </citation>
    <scope>NUCLEOTIDE SEQUENCE [LARGE SCALE GENOMIC DNA]</scope>
    <source>
        <strain evidence="3">Edinburgh</strain>
    </source>
</reference>
<feature type="signal peptide" evidence="2">
    <location>
        <begin position="1"/>
        <end position="25"/>
    </location>
</feature>
<dbReference type="GeneID" id="39990429"/>
<feature type="chain" id="PRO_5012416639" description="Mucin-associated surface protein (MASP)" evidence="2">
    <location>
        <begin position="26"/>
        <end position="323"/>
    </location>
</feature>